<accession>A0A016WV67</accession>
<protein>
    <submittedName>
        <fullName evidence="1">Uncharacterized protein</fullName>
    </submittedName>
</protein>
<keyword evidence="2" id="KW-1185">Reference proteome</keyword>
<dbReference type="Proteomes" id="UP000024635">
    <property type="component" value="Unassembled WGS sequence"/>
</dbReference>
<organism evidence="1 2">
    <name type="scientific">Ancylostoma ceylanicum</name>
    <dbReference type="NCBI Taxonomy" id="53326"/>
    <lineage>
        <taxon>Eukaryota</taxon>
        <taxon>Metazoa</taxon>
        <taxon>Ecdysozoa</taxon>
        <taxon>Nematoda</taxon>
        <taxon>Chromadorea</taxon>
        <taxon>Rhabditida</taxon>
        <taxon>Rhabditina</taxon>
        <taxon>Rhabditomorpha</taxon>
        <taxon>Strongyloidea</taxon>
        <taxon>Ancylostomatidae</taxon>
        <taxon>Ancylostomatinae</taxon>
        <taxon>Ancylostoma</taxon>
    </lineage>
</organism>
<dbReference type="EMBL" id="JARK01000092">
    <property type="protein sequence ID" value="EYC43491.1"/>
    <property type="molecule type" value="Genomic_DNA"/>
</dbReference>
<dbReference type="AlphaFoldDB" id="A0A016WV67"/>
<evidence type="ECO:0000313" key="2">
    <source>
        <dbReference type="Proteomes" id="UP000024635"/>
    </source>
</evidence>
<proteinExistence type="predicted"/>
<evidence type="ECO:0000313" key="1">
    <source>
        <dbReference type="EMBL" id="EYC43491.1"/>
    </source>
</evidence>
<gene>
    <name evidence="1" type="primary">Acey_s0492.g2424</name>
    <name evidence="1" type="ORF">Y032_0492g2424</name>
</gene>
<comment type="caution">
    <text evidence="1">The sequence shown here is derived from an EMBL/GenBank/DDBJ whole genome shotgun (WGS) entry which is preliminary data.</text>
</comment>
<reference evidence="2" key="1">
    <citation type="journal article" date="2015" name="Nat. Genet.">
        <title>The genome and transcriptome of the zoonotic hookworm Ancylostoma ceylanicum identify infection-specific gene families.</title>
        <authorList>
            <person name="Schwarz E.M."/>
            <person name="Hu Y."/>
            <person name="Antoshechkin I."/>
            <person name="Miller M.M."/>
            <person name="Sternberg P.W."/>
            <person name="Aroian R.V."/>
        </authorList>
    </citation>
    <scope>NUCLEOTIDE SEQUENCE</scope>
    <source>
        <strain evidence="2">HY135</strain>
    </source>
</reference>
<sequence>MFRRQDETVDKINKSIISRKIYKKARKIYRVRITELCRASFHAVLIEDFRSSWNDLRGASDEPSQCFNLPDSSVTNLPTAEGWMAWLAMGTIEPSASQASFVVFQSLSI</sequence>
<name>A0A016WV67_9BILA</name>